<dbReference type="PANTHER" id="PTHR30537">
    <property type="entry name" value="HTH-TYPE TRANSCRIPTIONAL REGULATOR"/>
    <property type="match status" value="1"/>
</dbReference>
<dbReference type="SUPFAM" id="SSF53850">
    <property type="entry name" value="Periplasmic binding protein-like II"/>
    <property type="match status" value="1"/>
</dbReference>
<dbReference type="InterPro" id="IPR058163">
    <property type="entry name" value="LysR-type_TF_proteobact-type"/>
</dbReference>
<dbReference type="InterPro" id="IPR036390">
    <property type="entry name" value="WH_DNA-bd_sf"/>
</dbReference>
<evidence type="ECO:0000256" key="3">
    <source>
        <dbReference type="ARBA" id="ARBA00023125"/>
    </source>
</evidence>
<organism evidence="6 7">
    <name type="scientific">Ollibium composti</name>
    <dbReference type="NCBI Taxonomy" id="2675109"/>
    <lineage>
        <taxon>Bacteria</taxon>
        <taxon>Pseudomonadati</taxon>
        <taxon>Pseudomonadota</taxon>
        <taxon>Alphaproteobacteria</taxon>
        <taxon>Hyphomicrobiales</taxon>
        <taxon>Phyllobacteriaceae</taxon>
        <taxon>Ollibium</taxon>
    </lineage>
</organism>
<keyword evidence="7" id="KW-1185">Reference proteome</keyword>
<protein>
    <submittedName>
        <fullName evidence="6">LysR family transcriptional regulator</fullName>
    </submittedName>
</protein>
<accession>A0ABY2QCP4</accession>
<dbReference type="Proteomes" id="UP000306441">
    <property type="component" value="Unassembled WGS sequence"/>
</dbReference>
<keyword evidence="2" id="KW-0805">Transcription regulation</keyword>
<keyword evidence="4" id="KW-0804">Transcription</keyword>
<dbReference type="InterPro" id="IPR036388">
    <property type="entry name" value="WH-like_DNA-bd_sf"/>
</dbReference>
<comment type="similarity">
    <text evidence="1">Belongs to the LysR transcriptional regulatory family.</text>
</comment>
<evidence type="ECO:0000259" key="5">
    <source>
        <dbReference type="PROSITE" id="PS50931"/>
    </source>
</evidence>
<evidence type="ECO:0000313" key="6">
    <source>
        <dbReference type="EMBL" id="THF59749.1"/>
    </source>
</evidence>
<dbReference type="Pfam" id="PF03466">
    <property type="entry name" value="LysR_substrate"/>
    <property type="match status" value="1"/>
</dbReference>
<dbReference type="PANTHER" id="PTHR30537:SF1">
    <property type="entry name" value="HTH-TYPE TRANSCRIPTIONAL REGULATOR PGRR"/>
    <property type="match status" value="1"/>
</dbReference>
<dbReference type="RefSeq" id="WP_136353233.1">
    <property type="nucleotide sequence ID" value="NZ_SSNY01000001.1"/>
</dbReference>
<dbReference type="InterPro" id="IPR005119">
    <property type="entry name" value="LysR_subst-bd"/>
</dbReference>
<dbReference type="Pfam" id="PF00126">
    <property type="entry name" value="HTH_1"/>
    <property type="match status" value="1"/>
</dbReference>
<reference evidence="6 7" key="1">
    <citation type="submission" date="2019-04" db="EMBL/GenBank/DDBJ databases">
        <title>Mesorhizobium composti sp. nov., isolated from compost.</title>
        <authorList>
            <person name="Lin S.-Y."/>
            <person name="Hameed A."/>
            <person name="Hsieh Y.-T."/>
            <person name="Young C.-C."/>
        </authorList>
    </citation>
    <scope>NUCLEOTIDE SEQUENCE [LARGE SCALE GENOMIC DNA]</scope>
    <source>
        <strain evidence="6 7">CC-YTH430</strain>
    </source>
</reference>
<dbReference type="Gene3D" id="1.10.10.10">
    <property type="entry name" value="Winged helix-like DNA-binding domain superfamily/Winged helix DNA-binding domain"/>
    <property type="match status" value="1"/>
</dbReference>
<evidence type="ECO:0000256" key="4">
    <source>
        <dbReference type="ARBA" id="ARBA00023163"/>
    </source>
</evidence>
<dbReference type="Gene3D" id="3.40.190.290">
    <property type="match status" value="1"/>
</dbReference>
<name>A0ABY2QCP4_9HYPH</name>
<keyword evidence="3" id="KW-0238">DNA-binding</keyword>
<dbReference type="SUPFAM" id="SSF46785">
    <property type="entry name" value="Winged helix' DNA-binding domain"/>
    <property type="match status" value="1"/>
</dbReference>
<gene>
    <name evidence="6" type="ORF">E6C48_01455</name>
</gene>
<proteinExistence type="inferred from homology"/>
<evidence type="ECO:0000313" key="7">
    <source>
        <dbReference type="Proteomes" id="UP000306441"/>
    </source>
</evidence>
<dbReference type="InterPro" id="IPR000847">
    <property type="entry name" value="LysR_HTH_N"/>
</dbReference>
<sequence>MDRLLLAQLPVVLAVAQAKSFAKAGAELGIGASAVSHAIRSAELRLGVPLFLRTTRSVSLTEAGETFISAAAHAFDAIDAAADRVRAAQGDISGLLRINAPRVALHMGLTPILAEMARRHPGLTVEVIADDKLSDVVAEGFDAGIRLGEMIAQDMVAVRMSPPCRAMMVASPRYIEEHGTPGTISDLVAHNCIGYRLLRSGAVYDWDLREGDRDIKVPVSGTARVSDSAYAHQLALSGVGIAYVFDAQVSDDLERGDLVEILPQASIMEPGLFLYFPRRASDASKLRAFVEVVRANLAGKK</sequence>
<evidence type="ECO:0000256" key="1">
    <source>
        <dbReference type="ARBA" id="ARBA00009437"/>
    </source>
</evidence>
<dbReference type="EMBL" id="SSNY01000001">
    <property type="protein sequence ID" value="THF59749.1"/>
    <property type="molecule type" value="Genomic_DNA"/>
</dbReference>
<dbReference type="PROSITE" id="PS50931">
    <property type="entry name" value="HTH_LYSR"/>
    <property type="match status" value="1"/>
</dbReference>
<feature type="domain" description="HTH lysR-type" evidence="5">
    <location>
        <begin position="4"/>
        <end position="61"/>
    </location>
</feature>
<evidence type="ECO:0000256" key="2">
    <source>
        <dbReference type="ARBA" id="ARBA00023015"/>
    </source>
</evidence>
<comment type="caution">
    <text evidence="6">The sequence shown here is derived from an EMBL/GenBank/DDBJ whole genome shotgun (WGS) entry which is preliminary data.</text>
</comment>